<dbReference type="STRING" id="34475.A0A4Y9Z343"/>
<feature type="compositionally biased region" description="Low complexity" evidence="1">
    <location>
        <begin position="7"/>
        <end position="31"/>
    </location>
</feature>
<feature type="compositionally biased region" description="Acidic residues" evidence="1">
    <location>
        <begin position="2170"/>
        <end position="2186"/>
    </location>
</feature>
<accession>A0A4Y9Z343</accession>
<feature type="compositionally biased region" description="Basic and acidic residues" evidence="1">
    <location>
        <begin position="2127"/>
        <end position="2145"/>
    </location>
</feature>
<feature type="compositionally biased region" description="Basic and acidic residues" evidence="1">
    <location>
        <begin position="333"/>
        <end position="358"/>
    </location>
</feature>
<evidence type="ECO:0000313" key="3">
    <source>
        <dbReference type="Proteomes" id="UP000298390"/>
    </source>
</evidence>
<reference evidence="2 3" key="1">
    <citation type="submission" date="2019-01" db="EMBL/GenBank/DDBJ databases">
        <title>Genome sequencing of the rare red list fungi Fomitopsis rosea.</title>
        <authorList>
            <person name="Buettner E."/>
            <person name="Kellner H."/>
        </authorList>
    </citation>
    <scope>NUCLEOTIDE SEQUENCE [LARGE SCALE GENOMIC DNA]</scope>
    <source>
        <strain evidence="2 3">DSM 105464</strain>
    </source>
</reference>
<feature type="region of interest" description="Disordered" evidence="1">
    <location>
        <begin position="2068"/>
        <end position="2298"/>
    </location>
</feature>
<feature type="region of interest" description="Disordered" evidence="1">
    <location>
        <begin position="1009"/>
        <end position="1034"/>
    </location>
</feature>
<feature type="compositionally biased region" description="Basic and acidic residues" evidence="1">
    <location>
        <begin position="171"/>
        <end position="184"/>
    </location>
</feature>
<organism evidence="2 3">
    <name type="scientific">Rhodofomes roseus</name>
    <dbReference type="NCBI Taxonomy" id="34475"/>
    <lineage>
        <taxon>Eukaryota</taxon>
        <taxon>Fungi</taxon>
        <taxon>Dikarya</taxon>
        <taxon>Basidiomycota</taxon>
        <taxon>Agaricomycotina</taxon>
        <taxon>Agaricomycetes</taxon>
        <taxon>Polyporales</taxon>
        <taxon>Rhodofomes</taxon>
    </lineage>
</organism>
<feature type="compositionally biased region" description="Basic and acidic residues" evidence="1">
    <location>
        <begin position="198"/>
        <end position="210"/>
    </location>
</feature>
<feature type="compositionally biased region" description="Low complexity" evidence="1">
    <location>
        <begin position="469"/>
        <end position="486"/>
    </location>
</feature>
<feature type="compositionally biased region" description="Basic and acidic residues" evidence="1">
    <location>
        <begin position="488"/>
        <end position="524"/>
    </location>
</feature>
<feature type="compositionally biased region" description="Basic residues" evidence="1">
    <location>
        <begin position="2252"/>
        <end position="2261"/>
    </location>
</feature>
<feature type="region of interest" description="Disordered" evidence="1">
    <location>
        <begin position="298"/>
        <end position="613"/>
    </location>
</feature>
<evidence type="ECO:0000313" key="2">
    <source>
        <dbReference type="EMBL" id="TFY68407.1"/>
    </source>
</evidence>
<feature type="compositionally biased region" description="Low complexity" evidence="1">
    <location>
        <begin position="2187"/>
        <end position="2196"/>
    </location>
</feature>
<feature type="region of interest" description="Disordered" evidence="1">
    <location>
        <begin position="638"/>
        <end position="688"/>
    </location>
</feature>
<feature type="compositionally biased region" description="Basic residues" evidence="1">
    <location>
        <begin position="1675"/>
        <end position="1687"/>
    </location>
</feature>
<feature type="region of interest" description="Disordered" evidence="1">
    <location>
        <begin position="165"/>
        <end position="273"/>
    </location>
</feature>
<feature type="compositionally biased region" description="Polar residues" evidence="1">
    <location>
        <begin position="451"/>
        <end position="468"/>
    </location>
</feature>
<feature type="compositionally biased region" description="Polar residues" evidence="1">
    <location>
        <begin position="361"/>
        <end position="377"/>
    </location>
</feature>
<name>A0A4Y9Z343_9APHY</name>
<gene>
    <name evidence="2" type="ORF">EVJ58_g1037</name>
</gene>
<feature type="compositionally biased region" description="Polar residues" evidence="1">
    <location>
        <begin position="409"/>
        <end position="426"/>
    </location>
</feature>
<feature type="compositionally biased region" description="Polar residues" evidence="1">
    <location>
        <begin position="252"/>
        <end position="262"/>
    </location>
</feature>
<comment type="caution">
    <text evidence="2">The sequence shown here is derived from an EMBL/GenBank/DDBJ whole genome shotgun (WGS) entry which is preliminary data.</text>
</comment>
<evidence type="ECO:0000256" key="1">
    <source>
        <dbReference type="SAM" id="MobiDB-lite"/>
    </source>
</evidence>
<sequence>MPTIRLISATPSATGSAADASGSTSLSSIAPFAASSPLAPRPTSEAPRKRLVPKKSKLGLLAGVASSKLKDKATKDFSDVVRRVGGDPTSTSSGRGGFEIYVDHAEDEELGEILVVKKKKSRMGLDSLRWGGALGEVTNVPAAAQKEGKAGETLLPVKVEENQKWWSISRGRKDSKGKEKEKENAGSSVRVKLAPRSKTPEPVKSLDHDPQSLSRARFNSLDSGIMLSKMSTPAPEQPAQTVYIQAPRERSTTSVSQASKGSNGLLAPEPNPATGSIAVRAIKSMRSLARMASWAQLTNNGEQENVQPATKAAAPKKTKEKSEAGKKKKEKKKKDEEKKKESKGTVRRREDKEAKEATVRLSGSSFEAGALSTQASPHPQLREGAKTLGRKKQSTLGLGLPSSMRLGTATATATMRKVSNASSTGSAEVGQPQAPARLSVDSAHLIMNAQGRPTSIMSSGSSLRPPSTASAISERSKGSSSSSVASVRWDEAGIRSSRELQRLERKSKDSTRPHESRRTSDGRRRTALVDIFPETQDQMGRPLSTSSAGSAVSGGKVSMFERPVVNVESATSDGHSDGAESVASETPAKRARPRPVSEQMLGRPRPSPISEDPDVMLSMLDAATNELASLINRLDLEATPASTHGGSPLRLSPGQRIFEDSPVKRRLPSGGSPLKSDLKGKGKTESMQSLRPYAQMLGALSANKEFPSSVQPMAQQYPDVRRFLGQQIAPWSELDWQVSPKKPVGMVVPRPTHKRTNPPTPALDPPFVFQPLKPAKNNKAAPAMSASPAPRVATPPNRYCGWELAQDASPTPVFKRHARHLRKGSSLATMNTKASELSLRQQASKDMVRISPEARKGLGLGGTLGGRASNEPQVDPRDPDSDIPNELQVIIAGQSDDDYTRRLDETFSRCNRPPSLPPVPVFQLFDEDDHQAEIESSPTSPAEDDTKKSFDFTGELRKLNESGGSDRRSFVEQLENAFRTPAKIGLDYGLDEQLGFKDDFLDVPPVPPLPANLRSTPSEDIAPRSVSNPEDYSAMYGPSGDDLYRDSYASDDIQFDMVTGVDDECRVYPVTKRSGSMRTMASDGQLNVDFKFGGKPTVPSTVEEKSERPLTLSDIIPPLTHSASRSSLVEEDSSVLKSIMAQAAEPTVEEDSVLKSILAQAENIVEVPRRRALSESSSNRVIYDPQSYAAHASNSDHSRRESEASFAGFESFDEVRRGFEFANRPALYPPPGATARRSHLRDESLFSIASISSYGDVLNAGVPDPFGYSRGLSRPASGDVSMSMSVDDTFSFMHRGRRQRIDSDASSFYFRAPGTTFSHGSRRAGHRRDDSRMSVASNAPPVSMYNRSFGGHRRNDSNMSSSSVAQSYAMHGASGGRAAWARHRHDQSVDSVWSDYSAGRLGRPGLGDKMFDNDHGMPLTAISASPPESVAGDLRSNASWESFVPADRRASADESIYEDSEDYHTTMSRDSVFGCTGSNSQYYDQMQRRPFRPVSVISDMSVHHPGKEDDTMITMFDGARVRRLSTDSRIGGSPCVRIEKAKQSTGPLPQRVLQFQPPDAENKDSPGSLNKSKLVEKPSIASTSSQQFGGERMIQARKGLLERQSLEDSALIAHGEDILASLRSQSVFSRPDIASRSRSSTSGGSQSSIDVGQLNALLLNVANPSSGIARNRVRTRARGTGHRRRISQARASRSSVYETIEEESSVTLSPSPAKALSPISSHMATPGDSVFLVDEDSQSMYNDWNDERGITTLRRYYALKDEAHETVIESKQMWMDTPFSIFAVQSFYPPHNRGDLHPRRIRSRTSSRASPYPLPNHRSSFSPDKPMQVHVDSSPELHISPQHPPSFSVLREVPTNVKNQSPVPALEVIKPFTPFSVEFDKSRPDISKDSFVPPVPVRPRVTSSVRRNALGWKRQTGKSSSSSQKENAGQGMLITAAVRRPHELSLKSHNSIHTTYKSTHHQSCHEDSHVVGLPPGSTTATRTDIFMLWLLLYALSPSKLASHLALAIAIAHRLAAVAICFNVHQVFTRTHACYDEYTTLTPFTFTFAPADPVHDPGALTTLSNKTHALTKPPRGAEHALQQHRAAERQKRKELNRDRDRRRKEQAQSATKKGEQPAGASEGSEEESGPKSELEARMERAMREAESESDEEDEVGEEWGGIDDGGHQDGESDDEGSSDEDEEEASDAENSNAADSESASDEDPESPASRMGKKAPRAPTYLPDHLFKAALSAPASSSKRRLDTADEPSDPRPRKKRAKRPGKTNDIVAGSQTIRTLAPTSPGGAYDCPARNDTPCEGE</sequence>
<proteinExistence type="predicted"/>
<feature type="compositionally biased region" description="Basic and acidic residues" evidence="1">
    <location>
        <begin position="846"/>
        <end position="856"/>
    </location>
</feature>
<feature type="compositionally biased region" description="Low complexity" evidence="1">
    <location>
        <begin position="544"/>
        <end position="558"/>
    </location>
</feature>
<feature type="region of interest" description="Disordered" evidence="1">
    <location>
        <begin position="1910"/>
        <end position="1929"/>
    </location>
</feature>
<feature type="compositionally biased region" description="Polar residues" evidence="1">
    <location>
        <begin position="2269"/>
        <end position="2278"/>
    </location>
</feature>
<feature type="region of interest" description="Disordered" evidence="1">
    <location>
        <begin position="1318"/>
        <end position="1368"/>
    </location>
</feature>
<feature type="compositionally biased region" description="Polar residues" evidence="1">
    <location>
        <begin position="1357"/>
        <end position="1366"/>
    </location>
</feature>
<feature type="region of interest" description="Disordered" evidence="1">
    <location>
        <begin position="1542"/>
        <end position="1589"/>
    </location>
</feature>
<feature type="compositionally biased region" description="Basic and acidic residues" evidence="1">
    <location>
        <begin position="2084"/>
        <end position="2105"/>
    </location>
</feature>
<protein>
    <submittedName>
        <fullName evidence="2">Uncharacterized protein</fullName>
    </submittedName>
</protein>
<feature type="compositionally biased region" description="Basic residues" evidence="1">
    <location>
        <begin position="814"/>
        <end position="823"/>
    </location>
</feature>
<feature type="compositionally biased region" description="Acidic residues" evidence="1">
    <location>
        <begin position="2146"/>
        <end position="2160"/>
    </location>
</feature>
<feature type="compositionally biased region" description="Polar residues" evidence="1">
    <location>
        <begin position="298"/>
        <end position="307"/>
    </location>
</feature>
<feature type="compositionally biased region" description="Basic and acidic residues" evidence="1">
    <location>
        <begin position="2239"/>
        <end position="2251"/>
    </location>
</feature>
<feature type="region of interest" description="Disordered" evidence="1">
    <location>
        <begin position="1675"/>
        <end position="1694"/>
    </location>
</feature>
<feature type="region of interest" description="Disordered" evidence="1">
    <location>
        <begin position="1"/>
        <end position="52"/>
    </location>
</feature>
<feature type="region of interest" description="Disordered" evidence="1">
    <location>
        <begin position="1793"/>
        <end position="1831"/>
    </location>
</feature>
<feature type="compositionally biased region" description="Polar residues" evidence="1">
    <location>
        <begin position="826"/>
        <end position="844"/>
    </location>
</feature>
<feature type="compositionally biased region" description="Polar residues" evidence="1">
    <location>
        <begin position="1917"/>
        <end position="1927"/>
    </location>
</feature>
<feature type="region of interest" description="Disordered" evidence="1">
    <location>
        <begin position="813"/>
        <end position="883"/>
    </location>
</feature>
<dbReference type="EMBL" id="SEKV01000031">
    <property type="protein sequence ID" value="TFY68407.1"/>
    <property type="molecule type" value="Genomic_DNA"/>
</dbReference>
<dbReference type="Proteomes" id="UP000298390">
    <property type="component" value="Unassembled WGS sequence"/>
</dbReference>